<evidence type="ECO:0000313" key="3">
    <source>
        <dbReference type="EMBL" id="KXN70800.1"/>
    </source>
</evidence>
<protein>
    <submittedName>
        <fullName evidence="3">Uncharacterized protein</fullName>
    </submittedName>
</protein>
<dbReference type="Pfam" id="PF19327">
    <property type="entry name" value="Ap4A_phos_N"/>
    <property type="match status" value="1"/>
</dbReference>
<dbReference type="InterPro" id="IPR009163">
    <property type="entry name" value="Ap4A_phos1/2"/>
</dbReference>
<name>A0A137P716_CONC2</name>
<dbReference type="AlphaFoldDB" id="A0A137P716"/>
<dbReference type="Proteomes" id="UP000070444">
    <property type="component" value="Unassembled WGS sequence"/>
</dbReference>
<proteinExistence type="predicted"/>
<dbReference type="Gene3D" id="3.30.428.70">
    <property type="match status" value="1"/>
</dbReference>
<reference evidence="3 4" key="1">
    <citation type="journal article" date="2015" name="Genome Biol. Evol.">
        <title>Phylogenomic analyses indicate that early fungi evolved digesting cell walls of algal ancestors of land plants.</title>
        <authorList>
            <person name="Chang Y."/>
            <person name="Wang S."/>
            <person name="Sekimoto S."/>
            <person name="Aerts A.L."/>
            <person name="Choi C."/>
            <person name="Clum A."/>
            <person name="LaButti K.M."/>
            <person name="Lindquist E.A."/>
            <person name="Yee Ngan C."/>
            <person name="Ohm R.A."/>
            <person name="Salamov A.A."/>
            <person name="Grigoriev I.V."/>
            <person name="Spatafora J.W."/>
            <person name="Berbee M.L."/>
        </authorList>
    </citation>
    <scope>NUCLEOTIDE SEQUENCE [LARGE SCALE GENOMIC DNA]</scope>
    <source>
        <strain evidence="3 4">NRRL 28638</strain>
    </source>
</reference>
<dbReference type="InterPro" id="IPR019200">
    <property type="entry name" value="ATP_adenylylTrfase_C"/>
</dbReference>
<dbReference type="OrthoDB" id="10267950at2759"/>
<evidence type="ECO:0000313" key="4">
    <source>
        <dbReference type="Proteomes" id="UP000070444"/>
    </source>
</evidence>
<dbReference type="InterPro" id="IPR043171">
    <property type="entry name" value="Ap4A_phos1/2-like"/>
</dbReference>
<dbReference type="GO" id="GO:0009117">
    <property type="term" value="P:nucleotide metabolic process"/>
    <property type="evidence" value="ECO:0007669"/>
    <property type="project" value="InterPro"/>
</dbReference>
<dbReference type="SUPFAM" id="SSF54197">
    <property type="entry name" value="HIT-like"/>
    <property type="match status" value="1"/>
</dbReference>
<evidence type="ECO:0000259" key="1">
    <source>
        <dbReference type="Pfam" id="PF09830"/>
    </source>
</evidence>
<evidence type="ECO:0000259" key="2">
    <source>
        <dbReference type="Pfam" id="PF19327"/>
    </source>
</evidence>
<accession>A0A137P716</accession>
<organism evidence="3 4">
    <name type="scientific">Conidiobolus coronatus (strain ATCC 28846 / CBS 209.66 / NRRL 28638)</name>
    <name type="common">Delacroixia coronata</name>
    <dbReference type="NCBI Taxonomy" id="796925"/>
    <lineage>
        <taxon>Eukaryota</taxon>
        <taxon>Fungi</taxon>
        <taxon>Fungi incertae sedis</taxon>
        <taxon>Zoopagomycota</taxon>
        <taxon>Entomophthoromycotina</taxon>
        <taxon>Entomophthoromycetes</taxon>
        <taxon>Entomophthorales</taxon>
        <taxon>Ancylistaceae</taxon>
        <taxon>Conidiobolus</taxon>
    </lineage>
</organism>
<dbReference type="GO" id="GO:0003877">
    <property type="term" value="F:ATP:ADP adenylyltransferase activity"/>
    <property type="evidence" value="ECO:0007669"/>
    <property type="project" value="InterPro"/>
</dbReference>
<dbReference type="Pfam" id="PF09830">
    <property type="entry name" value="ATP_transf"/>
    <property type="match status" value="1"/>
</dbReference>
<dbReference type="InterPro" id="IPR036265">
    <property type="entry name" value="HIT-like_sf"/>
</dbReference>
<gene>
    <name evidence="3" type="ORF">CONCODRAFT_17339</name>
</gene>
<dbReference type="OMA" id="DPFENPP"/>
<feature type="domain" description="Ap4A phosphorylase 1/2 N-terminal" evidence="2">
    <location>
        <begin position="5"/>
        <end position="175"/>
    </location>
</feature>
<dbReference type="PANTHER" id="PTHR38420">
    <property type="entry name" value="AP-4-A PHOSPHORYLASE II"/>
    <property type="match status" value="1"/>
</dbReference>
<dbReference type="PANTHER" id="PTHR38420:SF1">
    <property type="entry name" value="PUTATIVE (AFU_ORTHOLOGUE AFUA_5G14690)-RELATED"/>
    <property type="match status" value="1"/>
</dbReference>
<dbReference type="STRING" id="796925.A0A137P716"/>
<feature type="domain" description="ATP adenylyltransferase C-terminal" evidence="1">
    <location>
        <begin position="201"/>
        <end position="302"/>
    </location>
</feature>
<sequence>MTELIFNSHKRALESGSLVFAESSVHPIIKDGIKFDISLVPSIGLKIASKKEESKPIKNLITPTESIPTPPNLTDVPTFDPFNPVDPNLLVSDSLFTTHNLVLNKYCIVPYHLLVTTKDFQPQTDALNFNDLKATVSTMILANDLKPLLGFYNCGPVSGGSQPHKHLQVLPMNNKGSAPIFEVWNKYQDQIEEGKSNQIKDLPFHHFITKFGDFPQAVAEVDDFVAKILPVYEEMLNQTQTLVRNSNPGRISYNFLISNGYMMILPRSQEGFILGGRFISVNSLGVAHMMLAIDSQQVEDYKLGLEQSSSSWDWFKAIGYEKN</sequence>
<dbReference type="GO" id="GO:0005524">
    <property type="term" value="F:ATP binding"/>
    <property type="evidence" value="ECO:0007669"/>
    <property type="project" value="InterPro"/>
</dbReference>
<dbReference type="InterPro" id="IPR045759">
    <property type="entry name" value="Ap4A_phos1/2_N"/>
</dbReference>
<dbReference type="EMBL" id="KQ964492">
    <property type="protein sequence ID" value="KXN70800.1"/>
    <property type="molecule type" value="Genomic_DNA"/>
</dbReference>
<keyword evidence="4" id="KW-1185">Reference proteome</keyword>